<dbReference type="Proteomes" id="UP000026739">
    <property type="component" value="Unassembled WGS sequence"/>
</dbReference>
<dbReference type="eggNOG" id="ENOG5032HVD">
    <property type="taxonomic scope" value="Bacteria"/>
</dbReference>
<organism evidence="1 2">
    <name type="scientific">Pseudomonas mandelii PD30</name>
    <dbReference type="NCBI Taxonomy" id="1419583"/>
    <lineage>
        <taxon>Bacteria</taxon>
        <taxon>Pseudomonadati</taxon>
        <taxon>Pseudomonadota</taxon>
        <taxon>Gammaproteobacteria</taxon>
        <taxon>Pseudomonadales</taxon>
        <taxon>Pseudomonadaceae</taxon>
        <taxon>Pseudomonas</taxon>
    </lineage>
</organism>
<gene>
    <name evidence="1" type="ORF">V466_28900</name>
</gene>
<sequence length="242" mass="27169">MNFDQAKALRLQQWRSTLDDHDFRMQNPEAHRQTLHEMSSALVTEGLIDELQRFDLNEMANAAYWHAVEELQTASSRYCGASAYDVMRQGSTELFGKIGRSIFYAASTLANGARSSYDGKIYRDATGANLVFNPSGVVARITGLTLTLSDGQQYDLIETGRTVEGVTYEPIEDPDLYRALVDAAQLARECRDLRAFERVRPRVDLARFHTCPACLDRFDRREDCRTCAGRGFVTKPVGTGLP</sequence>
<evidence type="ECO:0000313" key="1">
    <source>
        <dbReference type="EMBL" id="KDD65294.1"/>
    </source>
</evidence>
<accession>A0A059KU76</accession>
<comment type="caution">
    <text evidence="1">The sequence shown here is derived from an EMBL/GenBank/DDBJ whole genome shotgun (WGS) entry which is preliminary data.</text>
</comment>
<proteinExistence type="predicted"/>
<protein>
    <submittedName>
        <fullName evidence="1">Uncharacterized protein</fullName>
    </submittedName>
</protein>
<dbReference type="RefSeq" id="WP_033061738.1">
    <property type="nucleotide sequence ID" value="NZ_AZQQ01000109.1"/>
</dbReference>
<reference evidence="1 2" key="1">
    <citation type="submission" date="2013-12" db="EMBL/GenBank/DDBJ databases">
        <authorList>
            <person name="Formusa P.A."/>
            <person name="Habash M."/>
            <person name="Lee H."/>
            <person name="Trevors J.T."/>
        </authorList>
    </citation>
    <scope>NUCLEOTIDE SEQUENCE [LARGE SCALE GENOMIC DNA]</scope>
    <source>
        <strain evidence="1 2">PD30</strain>
    </source>
</reference>
<evidence type="ECO:0000313" key="2">
    <source>
        <dbReference type="Proteomes" id="UP000026739"/>
    </source>
</evidence>
<dbReference type="EMBL" id="AZQQ01000109">
    <property type="protein sequence ID" value="KDD65294.1"/>
    <property type="molecule type" value="Genomic_DNA"/>
</dbReference>
<name>A0A059KU76_9PSED</name>
<dbReference type="AlphaFoldDB" id="A0A059KU76"/>